<accession>A0A5B7H9T4</accession>
<name>A0A5B7H9T4_PORTR</name>
<keyword evidence="3" id="KW-1185">Reference proteome</keyword>
<evidence type="ECO:0000313" key="3">
    <source>
        <dbReference type="Proteomes" id="UP000324222"/>
    </source>
</evidence>
<evidence type="ECO:0000313" key="2">
    <source>
        <dbReference type="EMBL" id="MPC69461.1"/>
    </source>
</evidence>
<sequence length="21" mass="2443">MQPRDEKQRRGGQVARSEQVS</sequence>
<dbReference type="EMBL" id="VSRR010029459">
    <property type="protein sequence ID" value="MPC69461.1"/>
    <property type="molecule type" value="Genomic_DNA"/>
</dbReference>
<gene>
    <name evidence="2" type="ORF">E2C01_063686</name>
</gene>
<proteinExistence type="predicted"/>
<feature type="region of interest" description="Disordered" evidence="1">
    <location>
        <begin position="1"/>
        <end position="21"/>
    </location>
</feature>
<protein>
    <submittedName>
        <fullName evidence="2">Uncharacterized protein</fullName>
    </submittedName>
</protein>
<organism evidence="2 3">
    <name type="scientific">Portunus trituberculatus</name>
    <name type="common">Swimming crab</name>
    <name type="synonym">Neptunus trituberculatus</name>
    <dbReference type="NCBI Taxonomy" id="210409"/>
    <lineage>
        <taxon>Eukaryota</taxon>
        <taxon>Metazoa</taxon>
        <taxon>Ecdysozoa</taxon>
        <taxon>Arthropoda</taxon>
        <taxon>Crustacea</taxon>
        <taxon>Multicrustacea</taxon>
        <taxon>Malacostraca</taxon>
        <taxon>Eumalacostraca</taxon>
        <taxon>Eucarida</taxon>
        <taxon>Decapoda</taxon>
        <taxon>Pleocyemata</taxon>
        <taxon>Brachyura</taxon>
        <taxon>Eubrachyura</taxon>
        <taxon>Portunoidea</taxon>
        <taxon>Portunidae</taxon>
        <taxon>Portuninae</taxon>
        <taxon>Portunus</taxon>
    </lineage>
</organism>
<reference evidence="2 3" key="1">
    <citation type="submission" date="2019-05" db="EMBL/GenBank/DDBJ databases">
        <title>Another draft genome of Portunus trituberculatus and its Hox gene families provides insights of decapod evolution.</title>
        <authorList>
            <person name="Jeong J.-H."/>
            <person name="Song I."/>
            <person name="Kim S."/>
            <person name="Choi T."/>
            <person name="Kim D."/>
            <person name="Ryu S."/>
            <person name="Kim W."/>
        </authorList>
    </citation>
    <scope>NUCLEOTIDE SEQUENCE [LARGE SCALE GENOMIC DNA]</scope>
    <source>
        <tissue evidence="2">Muscle</tissue>
    </source>
</reference>
<comment type="caution">
    <text evidence="2">The sequence shown here is derived from an EMBL/GenBank/DDBJ whole genome shotgun (WGS) entry which is preliminary data.</text>
</comment>
<dbReference type="AlphaFoldDB" id="A0A5B7H9T4"/>
<dbReference type="Proteomes" id="UP000324222">
    <property type="component" value="Unassembled WGS sequence"/>
</dbReference>
<evidence type="ECO:0000256" key="1">
    <source>
        <dbReference type="SAM" id="MobiDB-lite"/>
    </source>
</evidence>